<feature type="domain" description="Peptidase S8/S53" evidence="9">
    <location>
        <begin position="50"/>
        <end position="303"/>
    </location>
</feature>
<feature type="chain" id="PRO_5002515823" evidence="8">
    <location>
        <begin position="27"/>
        <end position="404"/>
    </location>
</feature>
<keyword evidence="7" id="KW-1133">Transmembrane helix</keyword>
<evidence type="ECO:0000256" key="8">
    <source>
        <dbReference type="SAM" id="SignalP"/>
    </source>
</evidence>
<comment type="similarity">
    <text evidence="1 5">Belongs to the peptidase S8 family.</text>
</comment>
<keyword evidence="2 5" id="KW-0645">Protease</keyword>
<accession>A0A0F7FXY9</accession>
<gene>
    <name evidence="10" type="ORF">SXIM_39760</name>
</gene>
<dbReference type="SUPFAM" id="SSF52743">
    <property type="entry name" value="Subtilisin-like"/>
    <property type="match status" value="1"/>
</dbReference>
<evidence type="ECO:0000313" key="10">
    <source>
        <dbReference type="EMBL" id="AKG45360.1"/>
    </source>
</evidence>
<feature type="active site" description="Charge relay system" evidence="5">
    <location>
        <position position="59"/>
    </location>
</feature>
<dbReference type="PRINTS" id="PR00723">
    <property type="entry name" value="SUBTILISIN"/>
</dbReference>
<feature type="active site" description="Charge relay system" evidence="5">
    <location>
        <position position="255"/>
    </location>
</feature>
<feature type="active site" description="Charge relay system" evidence="5">
    <location>
        <position position="93"/>
    </location>
</feature>
<proteinExistence type="inferred from homology"/>
<protein>
    <submittedName>
        <fullName evidence="10">Subtilisin BPN</fullName>
    </submittedName>
</protein>
<dbReference type="InterPro" id="IPR050131">
    <property type="entry name" value="Peptidase_S8_subtilisin-like"/>
</dbReference>
<dbReference type="STRING" id="408015.SXIM_39760"/>
<evidence type="ECO:0000313" key="11">
    <source>
        <dbReference type="Proteomes" id="UP000034034"/>
    </source>
</evidence>
<dbReference type="Proteomes" id="UP000034034">
    <property type="component" value="Chromosome"/>
</dbReference>
<keyword evidence="11" id="KW-1185">Reference proteome</keyword>
<evidence type="ECO:0000256" key="1">
    <source>
        <dbReference type="ARBA" id="ARBA00011073"/>
    </source>
</evidence>
<dbReference type="PROSITE" id="PS51318">
    <property type="entry name" value="TAT"/>
    <property type="match status" value="1"/>
</dbReference>
<dbReference type="EMBL" id="CP009922">
    <property type="protein sequence ID" value="AKG45360.1"/>
    <property type="molecule type" value="Genomic_DNA"/>
</dbReference>
<keyword evidence="7" id="KW-0812">Transmembrane</keyword>
<feature type="compositionally biased region" description="Low complexity" evidence="6">
    <location>
        <begin position="347"/>
        <end position="369"/>
    </location>
</feature>
<keyword evidence="7" id="KW-0472">Membrane</keyword>
<dbReference type="InterPro" id="IPR000209">
    <property type="entry name" value="Peptidase_S8/S53_dom"/>
</dbReference>
<feature type="region of interest" description="Disordered" evidence="6">
    <location>
        <begin position="307"/>
        <end position="370"/>
    </location>
</feature>
<keyword evidence="8" id="KW-0732">Signal</keyword>
<dbReference type="AlphaFoldDB" id="A0A0F7FXY9"/>
<evidence type="ECO:0000256" key="3">
    <source>
        <dbReference type="ARBA" id="ARBA00022801"/>
    </source>
</evidence>
<feature type="transmembrane region" description="Helical" evidence="7">
    <location>
        <begin position="374"/>
        <end position="395"/>
    </location>
</feature>
<dbReference type="PROSITE" id="PS51892">
    <property type="entry name" value="SUBTILASE"/>
    <property type="match status" value="1"/>
</dbReference>
<dbReference type="InterPro" id="IPR036852">
    <property type="entry name" value="Peptidase_S8/S53_dom_sf"/>
</dbReference>
<feature type="signal peptide" evidence="8">
    <location>
        <begin position="1"/>
        <end position="26"/>
    </location>
</feature>
<keyword evidence="4 5" id="KW-0720">Serine protease</keyword>
<dbReference type="PANTHER" id="PTHR43806:SF11">
    <property type="entry name" value="CEREVISIN-RELATED"/>
    <property type="match status" value="1"/>
</dbReference>
<name>A0A0F7FXY9_9ACTN</name>
<evidence type="ECO:0000256" key="7">
    <source>
        <dbReference type="SAM" id="Phobius"/>
    </source>
</evidence>
<dbReference type="Pfam" id="PF00082">
    <property type="entry name" value="Peptidase_S8"/>
    <property type="match status" value="1"/>
</dbReference>
<dbReference type="PATRIC" id="fig|408015.6.peg.4027"/>
<evidence type="ECO:0000256" key="2">
    <source>
        <dbReference type="ARBA" id="ARBA00022670"/>
    </source>
</evidence>
<reference evidence="10" key="1">
    <citation type="submission" date="2019-08" db="EMBL/GenBank/DDBJ databases">
        <title>Complete genome sequence of a mangrove-derived Streptomyces xiamenensis.</title>
        <authorList>
            <person name="Xu J."/>
        </authorList>
    </citation>
    <scope>NUCLEOTIDE SEQUENCE</scope>
    <source>
        <strain evidence="10">318</strain>
    </source>
</reference>
<evidence type="ECO:0000259" key="9">
    <source>
        <dbReference type="Pfam" id="PF00082"/>
    </source>
</evidence>
<keyword evidence="3 5" id="KW-0378">Hydrolase</keyword>
<dbReference type="InterPro" id="IPR015500">
    <property type="entry name" value="Peptidase_S8_subtilisin-rel"/>
</dbReference>
<evidence type="ECO:0000256" key="5">
    <source>
        <dbReference type="PROSITE-ProRule" id="PRU01240"/>
    </source>
</evidence>
<dbReference type="InterPro" id="IPR006311">
    <property type="entry name" value="TAT_signal"/>
</dbReference>
<dbReference type="GO" id="GO:0006508">
    <property type="term" value="P:proteolysis"/>
    <property type="evidence" value="ECO:0007669"/>
    <property type="project" value="UniProtKB-KW"/>
</dbReference>
<evidence type="ECO:0000256" key="4">
    <source>
        <dbReference type="ARBA" id="ARBA00022825"/>
    </source>
</evidence>
<dbReference type="KEGG" id="sxi:SXIM_39760"/>
<organism evidence="10 11">
    <name type="scientific">Streptomyces xiamenensis</name>
    <dbReference type="NCBI Taxonomy" id="408015"/>
    <lineage>
        <taxon>Bacteria</taxon>
        <taxon>Bacillati</taxon>
        <taxon>Actinomycetota</taxon>
        <taxon>Actinomycetes</taxon>
        <taxon>Kitasatosporales</taxon>
        <taxon>Streptomycetaceae</taxon>
        <taxon>Streptomyces</taxon>
    </lineage>
</organism>
<dbReference type="RefSeq" id="WP_046724786.1">
    <property type="nucleotide sequence ID" value="NZ_CP009922.3"/>
</dbReference>
<evidence type="ECO:0000256" key="6">
    <source>
        <dbReference type="SAM" id="MobiDB-lite"/>
    </source>
</evidence>
<dbReference type="Gene3D" id="3.40.50.200">
    <property type="entry name" value="Peptidase S8/S53 domain"/>
    <property type="match status" value="1"/>
</dbReference>
<sequence>MTPTRRALATTLALTALLATAPTAQAADTPQHPWYFDTLRVEEIWEHTTGEGITVAVIDTGVDPTLPELQGQVLDGTDVMRDARGSHADDDGHGTDMASLIAGSGGNGVQGLAPGAKILPIRASTNQLDFDGGDRWAEAIDFAVAEGAQIINISLAATDNGTAATSMGDSIAEATRQGVLIFAGTGNDGDTYNTAKFPAALDGIVGVGAVNGDGEREGYSTHGSQVAIAAPGGNVPGHCDGPASPACIREEGGTSSATALASASAALIWSQHPNWTKNQVLRVMLNTAERPDDQRRDDYTGYGIVRPDRVVIDGEGDPGDPDSPPIFRDWEAALDPAATPAPEPEAETGPADGAEPAPGPEAEAAATGENSGPLPWILGGTAVVLVVAVTGWVVIRRRSASAGA</sequence>
<dbReference type="HOGENOM" id="CLU_011263_13_3_11"/>
<dbReference type="GO" id="GO:0004252">
    <property type="term" value="F:serine-type endopeptidase activity"/>
    <property type="evidence" value="ECO:0007669"/>
    <property type="project" value="UniProtKB-UniRule"/>
</dbReference>
<dbReference type="PANTHER" id="PTHR43806">
    <property type="entry name" value="PEPTIDASE S8"/>
    <property type="match status" value="1"/>
</dbReference>